<evidence type="ECO:0000259" key="2">
    <source>
        <dbReference type="PROSITE" id="PS51352"/>
    </source>
</evidence>
<dbReference type="PROSITE" id="PS51352">
    <property type="entry name" value="THIOREDOXIN_2"/>
    <property type="match status" value="1"/>
</dbReference>
<dbReference type="AlphaFoldDB" id="A0A937F8G8"/>
<evidence type="ECO:0000313" key="4">
    <source>
        <dbReference type="Proteomes" id="UP000659388"/>
    </source>
</evidence>
<proteinExistence type="predicted"/>
<feature type="chain" id="PRO_5037888380" evidence="1">
    <location>
        <begin position="19"/>
        <end position="190"/>
    </location>
</feature>
<dbReference type="SUPFAM" id="SSF52833">
    <property type="entry name" value="Thioredoxin-like"/>
    <property type="match status" value="1"/>
</dbReference>
<evidence type="ECO:0000256" key="1">
    <source>
        <dbReference type="SAM" id="SignalP"/>
    </source>
</evidence>
<name>A0A937F8G8_9BACT</name>
<feature type="domain" description="Thioredoxin" evidence="2">
    <location>
        <begin position="17"/>
        <end position="164"/>
    </location>
</feature>
<comment type="caution">
    <text evidence="3">The sequence shown here is derived from an EMBL/GenBank/DDBJ whole genome shotgun (WGS) entry which is preliminary data.</text>
</comment>
<evidence type="ECO:0000313" key="3">
    <source>
        <dbReference type="EMBL" id="MBL3656534.1"/>
    </source>
</evidence>
<organism evidence="3 4">
    <name type="scientific">Fulvivirga sediminis</name>
    <dbReference type="NCBI Taxonomy" id="2803949"/>
    <lineage>
        <taxon>Bacteria</taxon>
        <taxon>Pseudomonadati</taxon>
        <taxon>Bacteroidota</taxon>
        <taxon>Cytophagia</taxon>
        <taxon>Cytophagales</taxon>
        <taxon>Fulvivirgaceae</taxon>
        <taxon>Fulvivirga</taxon>
    </lineage>
</organism>
<dbReference type="PANTHER" id="PTHR43640">
    <property type="entry name" value="OS07G0260300 PROTEIN"/>
    <property type="match status" value="1"/>
</dbReference>
<accession>A0A937F8G8</accession>
<dbReference type="RefSeq" id="WP_202244325.1">
    <property type="nucleotide sequence ID" value="NZ_JAESIY010000005.1"/>
</dbReference>
<dbReference type="PANTHER" id="PTHR43640:SF1">
    <property type="entry name" value="THIOREDOXIN-DEPENDENT PEROXIREDOXIN"/>
    <property type="match status" value="1"/>
</dbReference>
<dbReference type="GO" id="GO:0016209">
    <property type="term" value="F:antioxidant activity"/>
    <property type="evidence" value="ECO:0007669"/>
    <property type="project" value="InterPro"/>
</dbReference>
<dbReference type="EMBL" id="JAESIY010000005">
    <property type="protein sequence ID" value="MBL3656534.1"/>
    <property type="molecule type" value="Genomic_DNA"/>
</dbReference>
<sequence length="190" mass="21173">MNKILIIALLTIVQLPLALGQKVDDFTLNNVTNNQKVSLSDYKDSKGVVVIFTSNVCPYSVYYEGRITQIISEYSKKGISFILINAHNEDKESESDMKNKMNTWGLNVAYLSDKEQKVMNALHASKSPHAFLLKNNGSHFSVFYQGAIDNNPQVASDVKEQYLKINIDNLLSGQPATSNVRPIGCMVKRG</sequence>
<keyword evidence="4" id="KW-1185">Reference proteome</keyword>
<dbReference type="GO" id="GO:0016491">
    <property type="term" value="F:oxidoreductase activity"/>
    <property type="evidence" value="ECO:0007669"/>
    <property type="project" value="InterPro"/>
</dbReference>
<dbReference type="InterPro" id="IPR000866">
    <property type="entry name" value="AhpC/TSA"/>
</dbReference>
<protein>
    <submittedName>
        <fullName evidence="3">Redoxin domain-containing protein</fullName>
    </submittedName>
</protein>
<dbReference type="InterPro" id="IPR047262">
    <property type="entry name" value="PRX-like1"/>
</dbReference>
<dbReference type="InterPro" id="IPR013766">
    <property type="entry name" value="Thioredoxin_domain"/>
</dbReference>
<dbReference type="Pfam" id="PF00578">
    <property type="entry name" value="AhpC-TSA"/>
    <property type="match status" value="1"/>
</dbReference>
<dbReference type="InterPro" id="IPR036249">
    <property type="entry name" value="Thioredoxin-like_sf"/>
</dbReference>
<keyword evidence="1" id="KW-0732">Signal</keyword>
<dbReference type="Proteomes" id="UP000659388">
    <property type="component" value="Unassembled WGS sequence"/>
</dbReference>
<dbReference type="Gene3D" id="3.40.30.10">
    <property type="entry name" value="Glutaredoxin"/>
    <property type="match status" value="1"/>
</dbReference>
<feature type="signal peptide" evidence="1">
    <location>
        <begin position="1"/>
        <end position="18"/>
    </location>
</feature>
<reference evidence="3" key="1">
    <citation type="submission" date="2021-01" db="EMBL/GenBank/DDBJ databases">
        <title>Fulvivirga kasyanovii gen. nov., sp nov., a novel member of the phylum Bacteroidetes isolated from seawater in a mussel farm.</title>
        <authorList>
            <person name="Zhao L.-H."/>
            <person name="Wang Z.-J."/>
        </authorList>
    </citation>
    <scope>NUCLEOTIDE SEQUENCE</scope>
    <source>
        <strain evidence="3">2943</strain>
    </source>
</reference>
<gene>
    <name evidence="3" type="ORF">JL102_10355</name>
</gene>